<gene>
    <name evidence="1" type="ORF">J2851_001041</name>
</gene>
<dbReference type="Proteomes" id="UP000781958">
    <property type="component" value="Unassembled WGS sequence"/>
</dbReference>
<evidence type="ECO:0000313" key="2">
    <source>
        <dbReference type="Proteomes" id="UP000781958"/>
    </source>
</evidence>
<organism evidence="1 2">
    <name type="scientific">Azospirillum rugosum</name>
    <dbReference type="NCBI Taxonomy" id="416170"/>
    <lineage>
        <taxon>Bacteria</taxon>
        <taxon>Pseudomonadati</taxon>
        <taxon>Pseudomonadota</taxon>
        <taxon>Alphaproteobacteria</taxon>
        <taxon>Rhodospirillales</taxon>
        <taxon>Azospirillaceae</taxon>
        <taxon>Azospirillum</taxon>
    </lineage>
</organism>
<dbReference type="RefSeq" id="WP_209764709.1">
    <property type="nucleotide sequence ID" value="NZ_JAGINP010000003.1"/>
</dbReference>
<sequence length="286" mass="31438">MIRTVWKRLYRDYVMPNRMADYEQLLGLARAMGYGGTTIGAFYRDLKNGLVEDGHRALVLRHDIDSSPELCPAFAAAEERAGMRGSYFFRLSTIDVGIMRDLAAAGHEVGYHYEELATIAKERGANRTAQVDALIPAARERFAANLAALRERTRLPLRVAASHGDFANRALGVTNVVILQDRAFRAAQGIDVEAYDADLMRPFGLRVADTYHPAFWKPELPQPALRAGVGPGYILTHPRQWGRQPLCNARDDLLRLVEGALFTLGIPRAGGGAGQRAVPPAACDPT</sequence>
<keyword evidence="2" id="KW-1185">Reference proteome</keyword>
<evidence type="ECO:0008006" key="3">
    <source>
        <dbReference type="Google" id="ProtNLM"/>
    </source>
</evidence>
<dbReference type="EMBL" id="JAGINP010000003">
    <property type="protein sequence ID" value="MBP2291292.1"/>
    <property type="molecule type" value="Genomic_DNA"/>
</dbReference>
<name>A0ABS4SH59_9PROT</name>
<reference evidence="1 2" key="1">
    <citation type="submission" date="2021-03" db="EMBL/GenBank/DDBJ databases">
        <title>Genomic Encyclopedia of Type Strains, Phase III (KMG-III): the genomes of soil and plant-associated and newly described type strains.</title>
        <authorList>
            <person name="Whitman W."/>
        </authorList>
    </citation>
    <scope>NUCLEOTIDE SEQUENCE [LARGE SCALE GENOMIC DNA]</scope>
    <source>
        <strain evidence="1 2">IMMIB AFH-6</strain>
    </source>
</reference>
<accession>A0ABS4SH59</accession>
<comment type="caution">
    <text evidence="1">The sequence shown here is derived from an EMBL/GenBank/DDBJ whole genome shotgun (WGS) entry which is preliminary data.</text>
</comment>
<protein>
    <recommendedName>
        <fullName evidence="3">Polysaccharide deacetylase</fullName>
    </recommendedName>
</protein>
<proteinExistence type="predicted"/>
<evidence type="ECO:0000313" key="1">
    <source>
        <dbReference type="EMBL" id="MBP2291292.1"/>
    </source>
</evidence>